<organism evidence="1 2">
    <name type="scientific">Tunturiibacter lichenicola</name>
    <dbReference type="NCBI Taxonomy" id="2051959"/>
    <lineage>
        <taxon>Bacteria</taxon>
        <taxon>Pseudomonadati</taxon>
        <taxon>Acidobacteriota</taxon>
        <taxon>Terriglobia</taxon>
        <taxon>Terriglobales</taxon>
        <taxon>Acidobacteriaceae</taxon>
        <taxon>Tunturiibacter</taxon>
    </lineage>
</organism>
<accession>A0A7Y9NP07</accession>
<evidence type="ECO:0000313" key="1">
    <source>
        <dbReference type="EMBL" id="NYF52732.1"/>
    </source>
</evidence>
<dbReference type="Proteomes" id="UP000534186">
    <property type="component" value="Unassembled WGS sequence"/>
</dbReference>
<protein>
    <submittedName>
        <fullName evidence="1">Uncharacterized protein</fullName>
    </submittedName>
</protein>
<sequence>MQQPGTVVSIGLSDKMSAANPSRYGFFNSVMDRQWTQRHLISNDRSAFGK</sequence>
<reference evidence="1 2" key="1">
    <citation type="submission" date="2020-07" db="EMBL/GenBank/DDBJ databases">
        <title>Genomic Encyclopedia of Type Strains, Phase IV (KMG-V): Genome sequencing to study the core and pangenomes of soil and plant-associated prokaryotes.</title>
        <authorList>
            <person name="Whitman W."/>
        </authorList>
    </citation>
    <scope>NUCLEOTIDE SEQUENCE [LARGE SCALE GENOMIC DNA]</scope>
    <source>
        <strain evidence="1 2">M8UP30</strain>
    </source>
</reference>
<gene>
    <name evidence="1" type="ORF">HDF12_003131</name>
</gene>
<proteinExistence type="predicted"/>
<dbReference type="AlphaFoldDB" id="A0A7Y9NP07"/>
<evidence type="ECO:0000313" key="2">
    <source>
        <dbReference type="Proteomes" id="UP000534186"/>
    </source>
</evidence>
<dbReference type="EMBL" id="JACCCV010000002">
    <property type="protein sequence ID" value="NYF52732.1"/>
    <property type="molecule type" value="Genomic_DNA"/>
</dbReference>
<name>A0A7Y9NP07_9BACT</name>
<comment type="caution">
    <text evidence="1">The sequence shown here is derived from an EMBL/GenBank/DDBJ whole genome shotgun (WGS) entry which is preliminary data.</text>
</comment>